<proteinExistence type="predicted"/>
<dbReference type="AlphaFoldDB" id="A0A840YY76"/>
<protein>
    <recommendedName>
        <fullName evidence="3">DUF4336 domain-containing protein</fullName>
    </recommendedName>
</protein>
<dbReference type="PANTHER" id="PTHR33835:SF1">
    <property type="entry name" value="METALLO-BETA-LACTAMASE DOMAIN-CONTAINING PROTEIN"/>
    <property type="match status" value="1"/>
</dbReference>
<dbReference type="PANTHER" id="PTHR33835">
    <property type="entry name" value="YALI0C07656P"/>
    <property type="match status" value="1"/>
</dbReference>
<evidence type="ECO:0000313" key="1">
    <source>
        <dbReference type="EMBL" id="MBB5718482.1"/>
    </source>
</evidence>
<dbReference type="SUPFAM" id="SSF56281">
    <property type="entry name" value="Metallo-hydrolase/oxidoreductase"/>
    <property type="match status" value="1"/>
</dbReference>
<reference evidence="1 2" key="1">
    <citation type="submission" date="2020-08" db="EMBL/GenBank/DDBJ databases">
        <title>Genomic Encyclopedia of Type Strains, Phase IV (KMG-IV): sequencing the most valuable type-strain genomes for metagenomic binning, comparative biology and taxonomic classification.</title>
        <authorList>
            <person name="Goeker M."/>
        </authorList>
    </citation>
    <scope>NUCLEOTIDE SEQUENCE [LARGE SCALE GENOMIC DNA]</scope>
    <source>
        <strain evidence="1 2">DSM 27203</strain>
    </source>
</reference>
<dbReference type="RefSeq" id="WP_184002300.1">
    <property type="nucleotide sequence ID" value="NZ_BAABIF010000013.1"/>
</dbReference>
<name>A0A840YY76_9SPHN</name>
<dbReference type="InterPro" id="IPR025638">
    <property type="entry name" value="DUF4336"/>
</dbReference>
<gene>
    <name evidence="1" type="ORF">FHR23_001405</name>
</gene>
<dbReference type="Pfam" id="PF14234">
    <property type="entry name" value="DUF4336"/>
    <property type="match status" value="1"/>
</dbReference>
<accession>A0A840YY76</accession>
<keyword evidence="2" id="KW-1185">Reference proteome</keyword>
<sequence length="247" mass="28381">MPKQAYIPYEPLNVLKPVAPDVWIVDGPEIRMRYLGLKLPFPTRMTLVRLPDGGIWVHSPSGNDPALMDAVAQLGPVTDLIAPNSLHYWWLPDWYERFPGARVHVVEGLAKRARRPLPPHKALTASPDIGWGGAIDQIRAPGSLLTEVDFFHRPSRTLILTDLIENFEPKRVRSPVLRRLMQLFGAADPDGKAPYDMQLSFWRHRKDLRRAVTQMLAWKPERILIAHGRWYPDNAEAELRRAFRWVL</sequence>
<dbReference type="InterPro" id="IPR036866">
    <property type="entry name" value="RibonucZ/Hydroxyglut_hydro"/>
</dbReference>
<comment type="caution">
    <text evidence="1">The sequence shown here is derived from an EMBL/GenBank/DDBJ whole genome shotgun (WGS) entry which is preliminary data.</text>
</comment>
<dbReference type="EMBL" id="JACIJI010000002">
    <property type="protein sequence ID" value="MBB5718482.1"/>
    <property type="molecule type" value="Genomic_DNA"/>
</dbReference>
<evidence type="ECO:0000313" key="2">
    <source>
        <dbReference type="Proteomes" id="UP000554342"/>
    </source>
</evidence>
<evidence type="ECO:0008006" key="3">
    <source>
        <dbReference type="Google" id="ProtNLM"/>
    </source>
</evidence>
<dbReference type="Proteomes" id="UP000554342">
    <property type="component" value="Unassembled WGS sequence"/>
</dbReference>
<organism evidence="1 2">
    <name type="scientific">Stakelama sediminis</name>
    <dbReference type="NCBI Taxonomy" id="463200"/>
    <lineage>
        <taxon>Bacteria</taxon>
        <taxon>Pseudomonadati</taxon>
        <taxon>Pseudomonadota</taxon>
        <taxon>Alphaproteobacteria</taxon>
        <taxon>Sphingomonadales</taxon>
        <taxon>Sphingomonadaceae</taxon>
        <taxon>Stakelama</taxon>
    </lineage>
</organism>